<protein>
    <submittedName>
        <fullName evidence="13">Tryprostatin B 6-hydroxylase</fullName>
    </submittedName>
</protein>
<dbReference type="Pfam" id="PF00067">
    <property type="entry name" value="p450"/>
    <property type="match status" value="1"/>
</dbReference>
<evidence type="ECO:0000256" key="1">
    <source>
        <dbReference type="ARBA" id="ARBA00001971"/>
    </source>
</evidence>
<dbReference type="Gene3D" id="1.10.630.10">
    <property type="entry name" value="Cytochrome P450"/>
    <property type="match status" value="1"/>
</dbReference>
<comment type="cofactor">
    <cofactor evidence="1 12">
        <name>heme</name>
        <dbReference type="ChEBI" id="CHEBI:30413"/>
    </cofactor>
</comment>
<dbReference type="InterPro" id="IPR002401">
    <property type="entry name" value="Cyt_P450_E_grp-I"/>
</dbReference>
<keyword evidence="10" id="KW-0503">Monooxygenase</keyword>
<reference evidence="13 14" key="1">
    <citation type="submission" date="2018-05" db="EMBL/GenBank/DDBJ databases">
        <title>Genome sequencing and assembly of the regulated plant pathogen Lachnellula willkommii and related sister species for the development of diagnostic species identification markers.</title>
        <authorList>
            <person name="Giroux E."/>
            <person name="Bilodeau G."/>
        </authorList>
    </citation>
    <scope>NUCLEOTIDE SEQUENCE [LARGE SCALE GENOMIC DNA]</scope>
    <source>
        <strain evidence="13 14">CBS 268.59</strain>
    </source>
</reference>
<keyword evidence="14" id="KW-1185">Reference proteome</keyword>
<dbReference type="InterPro" id="IPR036396">
    <property type="entry name" value="Cyt_P450_sf"/>
</dbReference>
<keyword evidence="4 12" id="KW-0349">Heme</keyword>
<dbReference type="OrthoDB" id="6692864at2759"/>
<evidence type="ECO:0000256" key="7">
    <source>
        <dbReference type="ARBA" id="ARBA00022989"/>
    </source>
</evidence>
<dbReference type="EMBL" id="QGMK01000013">
    <property type="protein sequence ID" value="TVY85336.1"/>
    <property type="molecule type" value="Genomic_DNA"/>
</dbReference>
<evidence type="ECO:0000256" key="12">
    <source>
        <dbReference type="PIRSR" id="PIRSR602401-1"/>
    </source>
</evidence>
<keyword evidence="7" id="KW-1133">Transmembrane helix</keyword>
<dbReference type="InterPro" id="IPR050121">
    <property type="entry name" value="Cytochrome_P450_monoxygenase"/>
</dbReference>
<dbReference type="AlphaFoldDB" id="A0A8T9CJF5"/>
<gene>
    <name evidence="13" type="ORF">LSUE1_G001743</name>
</gene>
<dbReference type="GO" id="GO:0016705">
    <property type="term" value="F:oxidoreductase activity, acting on paired donors, with incorporation or reduction of molecular oxygen"/>
    <property type="evidence" value="ECO:0007669"/>
    <property type="project" value="InterPro"/>
</dbReference>
<keyword evidence="8" id="KW-0560">Oxidoreductase</keyword>
<dbReference type="PANTHER" id="PTHR24305">
    <property type="entry name" value="CYTOCHROME P450"/>
    <property type="match status" value="1"/>
</dbReference>
<feature type="binding site" description="axial binding residue" evidence="12">
    <location>
        <position position="427"/>
    </location>
    <ligand>
        <name>heme</name>
        <dbReference type="ChEBI" id="CHEBI:30413"/>
    </ligand>
    <ligandPart>
        <name>Fe</name>
        <dbReference type="ChEBI" id="CHEBI:18248"/>
    </ligandPart>
</feature>
<comment type="similarity">
    <text evidence="3">Belongs to the cytochrome P450 family.</text>
</comment>
<keyword evidence="9 12" id="KW-0408">Iron</keyword>
<dbReference type="Proteomes" id="UP000469558">
    <property type="component" value="Unassembled WGS sequence"/>
</dbReference>
<dbReference type="CDD" id="cd11061">
    <property type="entry name" value="CYP67-like"/>
    <property type="match status" value="1"/>
</dbReference>
<evidence type="ECO:0000256" key="2">
    <source>
        <dbReference type="ARBA" id="ARBA00004370"/>
    </source>
</evidence>
<keyword evidence="11" id="KW-0472">Membrane</keyword>
<dbReference type="GO" id="GO:0016020">
    <property type="term" value="C:membrane"/>
    <property type="evidence" value="ECO:0007669"/>
    <property type="project" value="UniProtKB-SubCell"/>
</dbReference>
<evidence type="ECO:0000256" key="9">
    <source>
        <dbReference type="ARBA" id="ARBA00023004"/>
    </source>
</evidence>
<accession>A0A8T9CJF5</accession>
<dbReference type="GO" id="GO:0005506">
    <property type="term" value="F:iron ion binding"/>
    <property type="evidence" value="ECO:0007669"/>
    <property type="project" value="InterPro"/>
</dbReference>
<dbReference type="GO" id="GO:0020037">
    <property type="term" value="F:heme binding"/>
    <property type="evidence" value="ECO:0007669"/>
    <property type="project" value="InterPro"/>
</dbReference>
<comment type="subcellular location">
    <subcellularLocation>
        <location evidence="2">Membrane</location>
    </subcellularLocation>
</comment>
<evidence type="ECO:0000256" key="6">
    <source>
        <dbReference type="ARBA" id="ARBA00022723"/>
    </source>
</evidence>
<evidence type="ECO:0000256" key="11">
    <source>
        <dbReference type="ARBA" id="ARBA00023136"/>
    </source>
</evidence>
<dbReference type="PANTHER" id="PTHR24305:SF112">
    <property type="entry name" value="L-ORNITHINE-N5-MONOOXYGENASE (EUROFUNG)"/>
    <property type="match status" value="1"/>
</dbReference>
<evidence type="ECO:0000313" key="13">
    <source>
        <dbReference type="EMBL" id="TVY85336.1"/>
    </source>
</evidence>
<evidence type="ECO:0000256" key="10">
    <source>
        <dbReference type="ARBA" id="ARBA00023033"/>
    </source>
</evidence>
<dbReference type="InterPro" id="IPR001128">
    <property type="entry name" value="Cyt_P450"/>
</dbReference>
<comment type="caution">
    <text evidence="13">The sequence shown here is derived from an EMBL/GenBank/DDBJ whole genome shotgun (WGS) entry which is preliminary data.</text>
</comment>
<sequence>MLESIAVASVIWWTFMGGLGSSPFLAKLSKFWHAWDVRNSDGYKRLDKLHERYGEYVRLGPEELSITDPKAIEAIYGLRSTKILKPPFYDYSFPRRSLHSARDTSEHDKRRRTAWTRAFSADAIKNYENRVIMYTDKLSAQIDSDGTKPINITKWLAFFAFDLMGDLAFGQSFDSLGKGDFHWGTKLLRDSGRGHVVLGKLPWLIEIIVRLQPFTTTEMQTFYNWCAEQSEKRKHSKSTEKDISSYLLDAEPMSSDPAVNEMWRQEDTNLIVSAGSDTTTEVMSHCFYYLAKQPIHQQRIREELKVFDGRHPTAKEFLDLEYLNGYINENLRLHHPVPCGLPRMTPPEGLQVGDRHIPGNITVCCPQWMTGRCMSHYSASLKLLMCGLAPKTYQRPLEVIPERWYSQPELVINKGAFLPFFAGRWSCVGRPLALFQLQNMITTMVSRYDVAFAPGEDGSGIIERSVDHVHLYPADMLLTFAPRKTE</sequence>
<evidence type="ECO:0000256" key="4">
    <source>
        <dbReference type="ARBA" id="ARBA00022617"/>
    </source>
</evidence>
<name>A0A8T9CJF5_9HELO</name>
<dbReference type="SUPFAM" id="SSF48264">
    <property type="entry name" value="Cytochrome P450"/>
    <property type="match status" value="1"/>
</dbReference>
<dbReference type="PRINTS" id="PR00385">
    <property type="entry name" value="P450"/>
</dbReference>
<organism evidence="13 14">
    <name type="scientific">Lachnellula suecica</name>
    <dbReference type="NCBI Taxonomy" id="602035"/>
    <lineage>
        <taxon>Eukaryota</taxon>
        <taxon>Fungi</taxon>
        <taxon>Dikarya</taxon>
        <taxon>Ascomycota</taxon>
        <taxon>Pezizomycotina</taxon>
        <taxon>Leotiomycetes</taxon>
        <taxon>Helotiales</taxon>
        <taxon>Lachnaceae</taxon>
        <taxon>Lachnellula</taxon>
    </lineage>
</organism>
<evidence type="ECO:0000313" key="14">
    <source>
        <dbReference type="Proteomes" id="UP000469558"/>
    </source>
</evidence>
<proteinExistence type="inferred from homology"/>
<evidence type="ECO:0000256" key="8">
    <source>
        <dbReference type="ARBA" id="ARBA00023002"/>
    </source>
</evidence>
<keyword evidence="5" id="KW-0812">Transmembrane</keyword>
<evidence type="ECO:0000256" key="3">
    <source>
        <dbReference type="ARBA" id="ARBA00010617"/>
    </source>
</evidence>
<keyword evidence="6 12" id="KW-0479">Metal-binding</keyword>
<dbReference type="PRINTS" id="PR00463">
    <property type="entry name" value="EP450I"/>
</dbReference>
<dbReference type="GO" id="GO:0004497">
    <property type="term" value="F:monooxygenase activity"/>
    <property type="evidence" value="ECO:0007669"/>
    <property type="project" value="UniProtKB-KW"/>
</dbReference>
<evidence type="ECO:0000256" key="5">
    <source>
        <dbReference type="ARBA" id="ARBA00022692"/>
    </source>
</evidence>